<dbReference type="Proteomes" id="UP001273166">
    <property type="component" value="Unassembled WGS sequence"/>
</dbReference>
<dbReference type="EMBL" id="JAUDZG010000006">
    <property type="protein sequence ID" value="KAK3302843.1"/>
    <property type="molecule type" value="Genomic_DNA"/>
</dbReference>
<sequence length="182" mass="20691">MDPRTAEVPSKRARIFNRANNIIFCLLAVLFCSAVLLNLWATTNAFGNYPLERLVTTGPVRFEAELFSTSVYNGQPRKELVEDSIPLRETDQDPDLDHYPLMDGQRRTPSHTSASSMCFMVFLAFVLGSILCAAMSILLIPRLAKQKMDVESDRHCAMRMAHYCELALVQNPPFSSSRRRRY</sequence>
<evidence type="ECO:0000313" key="3">
    <source>
        <dbReference type="Proteomes" id="UP001273166"/>
    </source>
</evidence>
<keyword evidence="3" id="KW-1185">Reference proteome</keyword>
<feature type="transmembrane region" description="Helical" evidence="1">
    <location>
        <begin position="21"/>
        <end position="41"/>
    </location>
</feature>
<dbReference type="GeneID" id="87882099"/>
<keyword evidence="1" id="KW-1133">Transmembrane helix</keyword>
<name>A0AAJ0GMR4_9PEZI</name>
<protein>
    <submittedName>
        <fullName evidence="2">Uncharacterized protein</fullName>
    </submittedName>
</protein>
<evidence type="ECO:0000256" key="1">
    <source>
        <dbReference type="SAM" id="Phobius"/>
    </source>
</evidence>
<comment type="caution">
    <text evidence="2">The sequence shown here is derived from an EMBL/GenBank/DDBJ whole genome shotgun (WGS) entry which is preliminary data.</text>
</comment>
<dbReference type="AlphaFoldDB" id="A0AAJ0GMR4"/>
<gene>
    <name evidence="2" type="ORF">B0T15DRAFT_257712</name>
</gene>
<evidence type="ECO:0000313" key="2">
    <source>
        <dbReference type="EMBL" id="KAK3302843.1"/>
    </source>
</evidence>
<keyword evidence="1" id="KW-0812">Transmembrane</keyword>
<feature type="transmembrane region" description="Helical" evidence="1">
    <location>
        <begin position="119"/>
        <end position="140"/>
    </location>
</feature>
<keyword evidence="1" id="KW-0472">Membrane</keyword>
<dbReference type="RefSeq" id="XP_062718623.1">
    <property type="nucleotide sequence ID" value="XM_062863270.1"/>
</dbReference>
<proteinExistence type="predicted"/>
<reference evidence="2" key="2">
    <citation type="submission" date="2023-06" db="EMBL/GenBank/DDBJ databases">
        <authorList>
            <consortium name="Lawrence Berkeley National Laboratory"/>
            <person name="Mondo S.J."/>
            <person name="Hensen N."/>
            <person name="Bonometti L."/>
            <person name="Westerberg I."/>
            <person name="Brannstrom I.O."/>
            <person name="Guillou S."/>
            <person name="Cros-Aarteil S."/>
            <person name="Calhoun S."/>
            <person name="Haridas S."/>
            <person name="Kuo A."/>
            <person name="Pangilinan J."/>
            <person name="Riley R."/>
            <person name="Labutti K."/>
            <person name="Andreopoulos B."/>
            <person name="Lipzen A."/>
            <person name="Chen C."/>
            <person name="Yanf M."/>
            <person name="Daum C."/>
            <person name="Ng V."/>
            <person name="Clum A."/>
            <person name="Steindorff A."/>
            <person name="Ohm R."/>
            <person name="Martin F."/>
            <person name="Silar P."/>
            <person name="Natvig D."/>
            <person name="Lalanne C."/>
            <person name="Gautier V."/>
            <person name="Ament-Velasquez S.L."/>
            <person name="Kruys A."/>
            <person name="Hutchinson M.I."/>
            <person name="Powell A.J."/>
            <person name="Barry K."/>
            <person name="Miller A.N."/>
            <person name="Grigoriev I.V."/>
            <person name="Debuchy R."/>
            <person name="Gladieux P."/>
            <person name="Thoren M.H."/>
            <person name="Johannesson H."/>
        </authorList>
    </citation>
    <scope>NUCLEOTIDE SEQUENCE</scope>
    <source>
        <strain evidence="2">CBS 333.67</strain>
    </source>
</reference>
<accession>A0AAJ0GMR4</accession>
<reference evidence="2" key="1">
    <citation type="journal article" date="2023" name="Mol. Phylogenet. Evol.">
        <title>Genome-scale phylogeny and comparative genomics of the fungal order Sordariales.</title>
        <authorList>
            <person name="Hensen N."/>
            <person name="Bonometti L."/>
            <person name="Westerberg I."/>
            <person name="Brannstrom I.O."/>
            <person name="Guillou S."/>
            <person name="Cros-Aarteil S."/>
            <person name="Calhoun S."/>
            <person name="Haridas S."/>
            <person name="Kuo A."/>
            <person name="Mondo S."/>
            <person name="Pangilinan J."/>
            <person name="Riley R."/>
            <person name="LaButti K."/>
            <person name="Andreopoulos B."/>
            <person name="Lipzen A."/>
            <person name="Chen C."/>
            <person name="Yan M."/>
            <person name="Daum C."/>
            <person name="Ng V."/>
            <person name="Clum A."/>
            <person name="Steindorff A."/>
            <person name="Ohm R.A."/>
            <person name="Martin F."/>
            <person name="Silar P."/>
            <person name="Natvig D.O."/>
            <person name="Lalanne C."/>
            <person name="Gautier V."/>
            <person name="Ament-Velasquez S.L."/>
            <person name="Kruys A."/>
            <person name="Hutchinson M.I."/>
            <person name="Powell A.J."/>
            <person name="Barry K."/>
            <person name="Miller A.N."/>
            <person name="Grigoriev I.V."/>
            <person name="Debuchy R."/>
            <person name="Gladieux P."/>
            <person name="Hiltunen Thoren M."/>
            <person name="Johannesson H."/>
        </authorList>
    </citation>
    <scope>NUCLEOTIDE SEQUENCE</scope>
    <source>
        <strain evidence="2">CBS 333.67</strain>
    </source>
</reference>
<organism evidence="2 3">
    <name type="scientific">Chaetomium strumarium</name>
    <dbReference type="NCBI Taxonomy" id="1170767"/>
    <lineage>
        <taxon>Eukaryota</taxon>
        <taxon>Fungi</taxon>
        <taxon>Dikarya</taxon>
        <taxon>Ascomycota</taxon>
        <taxon>Pezizomycotina</taxon>
        <taxon>Sordariomycetes</taxon>
        <taxon>Sordariomycetidae</taxon>
        <taxon>Sordariales</taxon>
        <taxon>Chaetomiaceae</taxon>
        <taxon>Chaetomium</taxon>
    </lineage>
</organism>